<accession>A0A120F7D1</accession>
<organism evidence="1 2">
    <name type="scientific">Micromonospora rifamycinica</name>
    <dbReference type="NCBI Taxonomy" id="291594"/>
    <lineage>
        <taxon>Bacteria</taxon>
        <taxon>Bacillati</taxon>
        <taxon>Actinomycetota</taxon>
        <taxon>Actinomycetes</taxon>
        <taxon>Micromonosporales</taxon>
        <taxon>Micromonosporaceae</taxon>
        <taxon>Micromonospora</taxon>
    </lineage>
</organism>
<keyword evidence="2" id="KW-1185">Reference proteome</keyword>
<evidence type="ECO:0000313" key="2">
    <source>
        <dbReference type="Proteomes" id="UP000198226"/>
    </source>
</evidence>
<dbReference type="RefSeq" id="WP_067314145.1">
    <property type="nucleotide sequence ID" value="NZ_LRMV01000189.1"/>
</dbReference>
<proteinExistence type="predicted"/>
<dbReference type="OrthoDB" id="3291330at2"/>
<dbReference type="AlphaFoldDB" id="A0A120F7D1"/>
<dbReference type="Proteomes" id="UP000198226">
    <property type="component" value="Chromosome I"/>
</dbReference>
<sequence length="194" mass="21249">MSNSLVTRTRRLAVPLLVAGFLLGGCSTGDGDDRSGGPPADGSGVASLRSPAATSGAPARSVEDQRPLIRLDATTDEIEALRKVWSECVAREGGPGYPDGRSVIWRESQHDPKAKLVRAACRAQEPEFFEERQKRTDNATFRDNQRQWYECAKKAGYRLTTPDEDGEFGITEVGPNGDFQSPKMTACRREAFSR</sequence>
<reference evidence="2" key="1">
    <citation type="submission" date="2016-06" db="EMBL/GenBank/DDBJ databases">
        <authorList>
            <person name="Varghese N."/>
            <person name="Submissions Spin"/>
        </authorList>
    </citation>
    <scope>NUCLEOTIDE SEQUENCE [LARGE SCALE GENOMIC DNA]</scope>
    <source>
        <strain evidence="2">DSM 44983</strain>
    </source>
</reference>
<evidence type="ECO:0000313" key="1">
    <source>
        <dbReference type="EMBL" id="SCG65548.1"/>
    </source>
</evidence>
<gene>
    <name evidence="1" type="ORF">GA0070623_3135</name>
</gene>
<name>A0A120F7D1_9ACTN</name>
<dbReference type="EMBL" id="LT607752">
    <property type="protein sequence ID" value="SCG65548.1"/>
    <property type="molecule type" value="Genomic_DNA"/>
</dbReference>
<protein>
    <submittedName>
        <fullName evidence="1">Uncharacterized protein</fullName>
    </submittedName>
</protein>